<dbReference type="STRING" id="946362.F2UAW0"/>
<feature type="domain" description="Palmitoyltransferase DHHC" evidence="8">
    <location>
        <begin position="110"/>
        <end position="218"/>
    </location>
</feature>
<feature type="transmembrane region" description="Helical" evidence="7">
    <location>
        <begin position="6"/>
        <end position="31"/>
    </location>
</feature>
<evidence type="ECO:0000256" key="7">
    <source>
        <dbReference type="RuleBase" id="RU079119"/>
    </source>
</evidence>
<dbReference type="PROSITE" id="PS50216">
    <property type="entry name" value="DHHC"/>
    <property type="match status" value="1"/>
</dbReference>
<evidence type="ECO:0000256" key="4">
    <source>
        <dbReference type="ARBA" id="ARBA00022989"/>
    </source>
</evidence>
<reference evidence="9" key="1">
    <citation type="submission" date="2009-08" db="EMBL/GenBank/DDBJ databases">
        <title>Annotation of Salpingoeca rosetta.</title>
        <authorList>
            <consortium name="The Broad Institute Genome Sequencing Platform"/>
            <person name="Russ C."/>
            <person name="Cuomo C."/>
            <person name="Burger G."/>
            <person name="Gray M.W."/>
            <person name="Holland P.W.H."/>
            <person name="King N."/>
            <person name="Lang F.B.F."/>
            <person name="Roger A.J."/>
            <person name="Ruiz-Trillo I."/>
            <person name="Young S.K."/>
            <person name="Zeng Q."/>
            <person name="Gargeya S."/>
            <person name="Alvarado L."/>
            <person name="Berlin A."/>
            <person name="Chapman S.B."/>
            <person name="Chen Z."/>
            <person name="Freedman E."/>
            <person name="Gellesch M."/>
            <person name="Goldberg J."/>
            <person name="Griggs A."/>
            <person name="Gujja S."/>
            <person name="Heilman E."/>
            <person name="Heiman D."/>
            <person name="Howarth C."/>
            <person name="Mehta T."/>
            <person name="Neiman D."/>
            <person name="Pearson M."/>
            <person name="Roberts A."/>
            <person name="Saif S."/>
            <person name="Shea T."/>
            <person name="Shenoy N."/>
            <person name="Sisk P."/>
            <person name="Stolte C."/>
            <person name="Sykes S."/>
            <person name="White J."/>
            <person name="Yandava C."/>
            <person name="Haas B."/>
            <person name="Nusbaum C."/>
            <person name="Birren B."/>
        </authorList>
    </citation>
    <scope>NUCLEOTIDE SEQUENCE [LARGE SCALE GENOMIC DNA]</scope>
    <source>
        <strain evidence="9">ATCC 50818</strain>
    </source>
</reference>
<evidence type="ECO:0000313" key="9">
    <source>
        <dbReference type="EMBL" id="EGD73526.1"/>
    </source>
</evidence>
<gene>
    <name evidence="9" type="ORF">PTSG_05230</name>
</gene>
<name>F2UAW0_SALR5</name>
<feature type="transmembrane region" description="Helical" evidence="7">
    <location>
        <begin position="249"/>
        <end position="271"/>
    </location>
</feature>
<dbReference type="Pfam" id="PF01529">
    <property type="entry name" value="DHHC"/>
    <property type="match status" value="1"/>
</dbReference>
<comment type="similarity">
    <text evidence="7">Belongs to the DHHC palmitoyltransferase family.</text>
</comment>
<dbReference type="KEGG" id="sre:PTSG_05230"/>
<keyword evidence="6 7" id="KW-0012">Acyltransferase</keyword>
<organism evidence="10">
    <name type="scientific">Salpingoeca rosetta (strain ATCC 50818 / BSB-021)</name>
    <dbReference type="NCBI Taxonomy" id="946362"/>
    <lineage>
        <taxon>Eukaryota</taxon>
        <taxon>Choanoflagellata</taxon>
        <taxon>Craspedida</taxon>
        <taxon>Salpingoecidae</taxon>
        <taxon>Salpingoeca</taxon>
    </lineage>
</organism>
<dbReference type="InParanoid" id="F2UAW0"/>
<evidence type="ECO:0000256" key="6">
    <source>
        <dbReference type="ARBA" id="ARBA00023315"/>
    </source>
</evidence>
<feature type="transmembrane region" description="Helical" evidence="7">
    <location>
        <begin position="185"/>
        <end position="208"/>
    </location>
</feature>
<comment type="subcellular location">
    <subcellularLocation>
        <location evidence="1">Membrane</location>
        <topology evidence="1">Multi-pass membrane protein</topology>
    </subcellularLocation>
</comment>
<keyword evidence="2 7" id="KW-0808">Transferase</keyword>
<evidence type="ECO:0000256" key="3">
    <source>
        <dbReference type="ARBA" id="ARBA00022692"/>
    </source>
</evidence>
<feature type="transmembrane region" description="Helical" evidence="7">
    <location>
        <begin position="78"/>
        <end position="101"/>
    </location>
</feature>
<dbReference type="OMA" id="FNYLAAM"/>
<feature type="transmembrane region" description="Helical" evidence="7">
    <location>
        <begin position="43"/>
        <end position="66"/>
    </location>
</feature>
<evidence type="ECO:0000256" key="2">
    <source>
        <dbReference type="ARBA" id="ARBA00022679"/>
    </source>
</evidence>
<keyword evidence="10" id="KW-1185">Reference proteome</keyword>
<dbReference type="InterPro" id="IPR039859">
    <property type="entry name" value="PFA4/ZDH16/20/ERF2-like"/>
</dbReference>
<comment type="catalytic activity">
    <reaction evidence="7">
        <text>L-cysteinyl-[protein] + hexadecanoyl-CoA = S-hexadecanoyl-L-cysteinyl-[protein] + CoA</text>
        <dbReference type="Rhea" id="RHEA:36683"/>
        <dbReference type="Rhea" id="RHEA-COMP:10131"/>
        <dbReference type="Rhea" id="RHEA-COMP:11032"/>
        <dbReference type="ChEBI" id="CHEBI:29950"/>
        <dbReference type="ChEBI" id="CHEBI:57287"/>
        <dbReference type="ChEBI" id="CHEBI:57379"/>
        <dbReference type="ChEBI" id="CHEBI:74151"/>
        <dbReference type="EC" id="2.3.1.225"/>
    </reaction>
</comment>
<protein>
    <recommendedName>
        <fullName evidence="7">Palmitoyltransferase</fullName>
        <ecNumber evidence="7">2.3.1.225</ecNumber>
    </recommendedName>
</protein>
<sequence length="285" mass="31708">MSWVVWALIGGVGVLQLPLLVDLVLALVPGARGSVRRLTQRTVSVALIGIVAAVCIAAIAYYYIIFLPRVADTKMARLLHTTFITVVWLLTLDNYAHCCLIRPPPEDLKRRRVQGFDHYCPFTMNLVYQHNYRLFFQFLTLATTGMAYAAYVSWPPFFHCWVQPILGQPSGAVPACTEATHVSLVFVPALLLLSGVGALLACQLWLFAVNKTTADFFKDAHERGLYTAFFHRHPTKPTNKRTIRTRDSAHACVCHALTLASASSFVLLLLYCSLLGLQESQVVTL</sequence>
<proteinExistence type="inferred from homology"/>
<dbReference type="GO" id="GO:0019706">
    <property type="term" value="F:protein-cysteine S-palmitoyltransferase activity"/>
    <property type="evidence" value="ECO:0007669"/>
    <property type="project" value="UniProtKB-EC"/>
</dbReference>
<accession>F2UAW0</accession>
<keyword evidence="5 7" id="KW-0472">Membrane</keyword>
<keyword evidence="4 7" id="KW-1133">Transmembrane helix</keyword>
<dbReference type="Proteomes" id="UP000007799">
    <property type="component" value="Unassembled WGS sequence"/>
</dbReference>
<evidence type="ECO:0000256" key="1">
    <source>
        <dbReference type="ARBA" id="ARBA00004141"/>
    </source>
</evidence>
<evidence type="ECO:0000259" key="8">
    <source>
        <dbReference type="Pfam" id="PF01529"/>
    </source>
</evidence>
<dbReference type="GO" id="GO:0016020">
    <property type="term" value="C:membrane"/>
    <property type="evidence" value="ECO:0007669"/>
    <property type="project" value="UniProtKB-SubCell"/>
</dbReference>
<keyword evidence="3 7" id="KW-0812">Transmembrane</keyword>
<dbReference type="eggNOG" id="KOG1313">
    <property type="taxonomic scope" value="Eukaryota"/>
</dbReference>
<dbReference type="RefSeq" id="XP_004993808.1">
    <property type="nucleotide sequence ID" value="XM_004993751.1"/>
</dbReference>
<dbReference type="PANTHER" id="PTHR12246">
    <property type="entry name" value="PALMITOYLTRANSFERASE ZDHHC16"/>
    <property type="match status" value="1"/>
</dbReference>
<evidence type="ECO:0000256" key="5">
    <source>
        <dbReference type="ARBA" id="ARBA00023136"/>
    </source>
</evidence>
<dbReference type="AlphaFoldDB" id="F2UAW0"/>
<dbReference type="InterPro" id="IPR001594">
    <property type="entry name" value="Palmitoyltrfase_DHHC"/>
</dbReference>
<feature type="transmembrane region" description="Helical" evidence="7">
    <location>
        <begin position="134"/>
        <end position="154"/>
    </location>
</feature>
<dbReference type="GeneID" id="16074387"/>
<dbReference type="EC" id="2.3.1.225" evidence="7"/>
<dbReference type="EMBL" id="GL832966">
    <property type="protein sequence ID" value="EGD73526.1"/>
    <property type="molecule type" value="Genomic_DNA"/>
</dbReference>
<evidence type="ECO:0000313" key="10">
    <source>
        <dbReference type="Proteomes" id="UP000007799"/>
    </source>
</evidence>
<comment type="domain">
    <text evidence="7">The DHHC domain is required for palmitoyltransferase activity.</text>
</comment>